<dbReference type="InterPro" id="IPR038379">
    <property type="entry name" value="SecE_sf"/>
</dbReference>
<dbReference type="Gene3D" id="1.20.5.1030">
    <property type="entry name" value="Preprotein translocase secy subunit"/>
    <property type="match status" value="1"/>
</dbReference>
<keyword evidence="5 9" id="KW-0653">Protein transport</keyword>
<evidence type="ECO:0000256" key="1">
    <source>
        <dbReference type="ARBA" id="ARBA00004370"/>
    </source>
</evidence>
<evidence type="ECO:0000256" key="4">
    <source>
        <dbReference type="ARBA" id="ARBA00022692"/>
    </source>
</evidence>
<evidence type="ECO:0000256" key="5">
    <source>
        <dbReference type="ARBA" id="ARBA00022927"/>
    </source>
</evidence>
<dbReference type="GO" id="GO:0006605">
    <property type="term" value="P:protein targeting"/>
    <property type="evidence" value="ECO:0007669"/>
    <property type="project" value="UniProtKB-UniRule"/>
</dbReference>
<comment type="function">
    <text evidence="9">Essential subunit of the Sec protein translocation channel SecYEG. Clamps together the 2 halves of SecY. May contact the channel plug during translocation.</text>
</comment>
<name>A0A7G7CMR1_9CORY</name>
<dbReference type="KEGG" id="cik:H0194_07265"/>
<evidence type="ECO:0000256" key="10">
    <source>
        <dbReference type="SAM" id="MobiDB-lite"/>
    </source>
</evidence>
<reference evidence="11 12" key="1">
    <citation type="submission" date="2020-07" db="EMBL/GenBank/DDBJ databases">
        <title>Complete genome and description of Corynebacterium incognita strain Marseille-Q3630 sp. nov.</title>
        <authorList>
            <person name="Boxberger M."/>
        </authorList>
    </citation>
    <scope>NUCLEOTIDE SEQUENCE [LARGE SCALE GENOMIC DNA]</scope>
    <source>
        <strain evidence="11 12">Marseille-Q3630</strain>
    </source>
</reference>
<dbReference type="GO" id="GO:0065002">
    <property type="term" value="P:intracellular protein transmembrane transport"/>
    <property type="evidence" value="ECO:0007669"/>
    <property type="project" value="UniProtKB-UniRule"/>
</dbReference>
<dbReference type="GO" id="GO:0008320">
    <property type="term" value="F:protein transmembrane transporter activity"/>
    <property type="evidence" value="ECO:0007669"/>
    <property type="project" value="UniProtKB-UniRule"/>
</dbReference>
<dbReference type="HAMAP" id="MF_00422">
    <property type="entry name" value="SecE"/>
    <property type="match status" value="1"/>
</dbReference>
<keyword evidence="3 9" id="KW-1003">Cell membrane</keyword>
<dbReference type="EMBL" id="CP059404">
    <property type="protein sequence ID" value="QNE88877.1"/>
    <property type="molecule type" value="Genomic_DNA"/>
</dbReference>
<evidence type="ECO:0000256" key="8">
    <source>
        <dbReference type="ARBA" id="ARBA00023136"/>
    </source>
</evidence>
<feature type="compositionally biased region" description="Basic and acidic residues" evidence="10">
    <location>
        <begin position="32"/>
        <end position="46"/>
    </location>
</feature>
<keyword evidence="2 9" id="KW-0813">Transport</keyword>
<evidence type="ECO:0000256" key="9">
    <source>
        <dbReference type="HAMAP-Rule" id="MF_00422"/>
    </source>
</evidence>
<keyword evidence="6 9" id="KW-1133">Transmembrane helix</keyword>
<evidence type="ECO:0000256" key="2">
    <source>
        <dbReference type="ARBA" id="ARBA00022448"/>
    </source>
</evidence>
<keyword evidence="12" id="KW-1185">Reference proteome</keyword>
<dbReference type="RefSeq" id="WP_185175266.1">
    <property type="nucleotide sequence ID" value="NZ_CP059404.1"/>
</dbReference>
<proteinExistence type="inferred from homology"/>
<dbReference type="InterPro" id="IPR005807">
    <property type="entry name" value="SecE_bac"/>
</dbReference>
<evidence type="ECO:0000256" key="3">
    <source>
        <dbReference type="ARBA" id="ARBA00022475"/>
    </source>
</evidence>
<organism evidence="11 12">
    <name type="scientific">Corynebacterium incognita</name>
    <dbReference type="NCBI Taxonomy" id="2754725"/>
    <lineage>
        <taxon>Bacteria</taxon>
        <taxon>Bacillati</taxon>
        <taxon>Actinomycetota</taxon>
        <taxon>Actinomycetes</taxon>
        <taxon>Mycobacteriales</taxon>
        <taxon>Corynebacteriaceae</taxon>
        <taxon>Corynebacterium</taxon>
    </lineage>
</organism>
<comment type="similarity">
    <text evidence="9">Belongs to the SecE/SEC61-gamma family.</text>
</comment>
<dbReference type="Pfam" id="PF00584">
    <property type="entry name" value="SecE"/>
    <property type="match status" value="1"/>
</dbReference>
<comment type="subunit">
    <text evidence="9">Component of the Sec protein translocase complex. Heterotrimer consisting of SecY, SecE and SecG subunits. The heterotrimers can form oligomers, although 1 heterotrimer is thought to be able to translocate proteins. Interacts with the ribosome. Interacts with SecDF, and other proteins may be involved. Interacts with SecA.</text>
</comment>
<dbReference type="PANTHER" id="PTHR33910:SF1">
    <property type="entry name" value="PROTEIN TRANSLOCASE SUBUNIT SECE"/>
    <property type="match status" value="1"/>
</dbReference>
<feature type="transmembrane region" description="Helical" evidence="9">
    <location>
        <begin position="74"/>
        <end position="95"/>
    </location>
</feature>
<dbReference type="GO" id="GO:0005886">
    <property type="term" value="C:plasma membrane"/>
    <property type="evidence" value="ECO:0007669"/>
    <property type="project" value="UniProtKB-SubCell"/>
</dbReference>
<dbReference type="NCBIfam" id="NF005783">
    <property type="entry name" value="PRK07597.9-4"/>
    <property type="match status" value="1"/>
</dbReference>
<keyword evidence="7 9" id="KW-0811">Translocation</keyword>
<dbReference type="NCBIfam" id="TIGR00964">
    <property type="entry name" value="secE_bact"/>
    <property type="match status" value="1"/>
</dbReference>
<keyword evidence="4 9" id="KW-0812">Transmembrane</keyword>
<keyword evidence="8 9" id="KW-0472">Membrane</keyword>
<feature type="region of interest" description="Disordered" evidence="10">
    <location>
        <begin position="1"/>
        <end position="51"/>
    </location>
</feature>
<gene>
    <name evidence="9 11" type="primary">secE</name>
    <name evidence="11" type="ORF">H0194_07265</name>
</gene>
<accession>A0A7G7CMR1</accession>
<dbReference type="GO" id="GO:0043952">
    <property type="term" value="P:protein transport by the Sec complex"/>
    <property type="evidence" value="ECO:0007669"/>
    <property type="project" value="UniProtKB-UniRule"/>
</dbReference>
<dbReference type="GO" id="GO:0009306">
    <property type="term" value="P:protein secretion"/>
    <property type="evidence" value="ECO:0007669"/>
    <property type="project" value="UniProtKB-UniRule"/>
</dbReference>
<evidence type="ECO:0000256" key="7">
    <source>
        <dbReference type="ARBA" id="ARBA00023010"/>
    </source>
</evidence>
<sequence length="109" mass="11675">MSEKQPDTQGAARPTGKRQMAGVQGTSSAAYTEKRIERAETSDDSTKTGGGVGSFVPEVVTEVKKVVWPTSKEMVQYTLITFAFLIVLTALVWGVDTLTGLGVEKILVP</sequence>
<dbReference type="AlphaFoldDB" id="A0A7G7CMR1"/>
<dbReference type="InterPro" id="IPR001901">
    <property type="entry name" value="Translocase_SecE/Sec61-g"/>
</dbReference>
<protein>
    <recommendedName>
        <fullName evidence="9">Protein translocase subunit SecE</fullName>
    </recommendedName>
</protein>
<evidence type="ECO:0000313" key="11">
    <source>
        <dbReference type="EMBL" id="QNE88877.1"/>
    </source>
</evidence>
<dbReference type="PANTHER" id="PTHR33910">
    <property type="entry name" value="PROTEIN TRANSLOCASE SUBUNIT SECE"/>
    <property type="match status" value="1"/>
</dbReference>
<dbReference type="Proteomes" id="UP000515743">
    <property type="component" value="Chromosome"/>
</dbReference>
<evidence type="ECO:0000256" key="6">
    <source>
        <dbReference type="ARBA" id="ARBA00022989"/>
    </source>
</evidence>
<evidence type="ECO:0000313" key="12">
    <source>
        <dbReference type="Proteomes" id="UP000515743"/>
    </source>
</evidence>
<comment type="subcellular location">
    <subcellularLocation>
        <location evidence="9">Cell membrane</location>
        <topology evidence="9">Single-pass membrane protein</topology>
    </subcellularLocation>
    <subcellularLocation>
        <location evidence="1">Membrane</location>
    </subcellularLocation>
</comment>